<reference evidence="1" key="1">
    <citation type="submission" date="2013-03" db="EMBL/GenBank/DDBJ databases">
        <authorList>
            <person name="Harkins D.M."/>
            <person name="Durkin A.S."/>
            <person name="Brinkac L.M."/>
            <person name="Haft D.H."/>
            <person name="Selengut J.D."/>
            <person name="Sanka R."/>
            <person name="DePew J."/>
            <person name="Purushe J."/>
            <person name="Hartskeerl R.A."/>
            <person name="Ahmed A."/>
            <person name="van der Linden H."/>
            <person name="Goris M.G.A."/>
            <person name="Vinetz J.M."/>
            <person name="Sutton G.G."/>
            <person name="Nierman W.C."/>
            <person name="Fouts D.E."/>
        </authorList>
    </citation>
    <scope>NUCLEOTIDE SEQUENCE [LARGE SCALE GENOMIC DNA]</scope>
    <source>
        <strain evidence="1">ICFT</strain>
    </source>
</reference>
<dbReference type="STRING" id="1218598.LEP1GSC060_1412"/>
<accession>N1WV95</accession>
<protein>
    <submittedName>
        <fullName evidence="1">Uncharacterized protein</fullName>
    </submittedName>
</protein>
<dbReference type="Proteomes" id="UP000012313">
    <property type="component" value="Unassembled WGS sequence"/>
</dbReference>
<gene>
    <name evidence="1" type="ORF">LEP1GSC060_1412</name>
</gene>
<evidence type="ECO:0000313" key="2">
    <source>
        <dbReference type="Proteomes" id="UP000012313"/>
    </source>
</evidence>
<keyword evidence="2" id="KW-1185">Reference proteome</keyword>
<comment type="caution">
    <text evidence="1">The sequence shown here is derived from an EMBL/GenBank/DDBJ whole genome shotgun (WGS) entry which is preliminary data.</text>
</comment>
<name>N1WV95_9LEPT</name>
<organism evidence="1 2">
    <name type="scientific">Leptospira weilii serovar Ranarum str. ICFT</name>
    <dbReference type="NCBI Taxonomy" id="1218598"/>
    <lineage>
        <taxon>Bacteria</taxon>
        <taxon>Pseudomonadati</taxon>
        <taxon>Spirochaetota</taxon>
        <taxon>Spirochaetia</taxon>
        <taxon>Leptospirales</taxon>
        <taxon>Leptospiraceae</taxon>
        <taxon>Leptospira</taxon>
    </lineage>
</organism>
<evidence type="ECO:0000313" key="1">
    <source>
        <dbReference type="EMBL" id="EMY79788.1"/>
    </source>
</evidence>
<proteinExistence type="predicted"/>
<sequence>MNAAKNVKNAKSQYEDVSAVVQLLPSDQIPILGQLIVSGKRSEYKKSIDEYEKVATGTVLIYLIQLANSYFTGIRWEKEEVAVTPTGVILQKGIQLDSMRESNVFHSGSGVIGWRAEVRYNWFF</sequence>
<dbReference type="EMBL" id="AOHC02000002">
    <property type="protein sequence ID" value="EMY79788.1"/>
    <property type="molecule type" value="Genomic_DNA"/>
</dbReference>
<dbReference type="AlphaFoldDB" id="N1WV95"/>